<dbReference type="PANTHER" id="PTHR42893:SF46">
    <property type="entry name" value="PROTEIN DETOXIFICATION 44, CHLOROPLASTIC"/>
    <property type="match status" value="1"/>
</dbReference>
<name>A0ABP7WMX3_9GAMM</name>
<keyword evidence="3 6" id="KW-0812">Transmembrane</keyword>
<dbReference type="EMBL" id="BAABDM010000002">
    <property type="protein sequence ID" value="GAA4092550.1"/>
    <property type="molecule type" value="Genomic_DNA"/>
</dbReference>
<dbReference type="RefSeq" id="WP_344934206.1">
    <property type="nucleotide sequence ID" value="NZ_BAABDM010000002.1"/>
</dbReference>
<evidence type="ECO:0000256" key="5">
    <source>
        <dbReference type="ARBA" id="ARBA00023136"/>
    </source>
</evidence>
<keyword evidence="8" id="KW-1185">Reference proteome</keyword>
<comment type="subcellular location">
    <subcellularLocation>
        <location evidence="1">Membrane</location>
        <topology evidence="1">Multi-pass membrane protein</topology>
    </subcellularLocation>
</comment>
<accession>A0ABP7WMX3</accession>
<sequence length="445" mass="48094">MPYNTNPELKTGIAPRVWALAWPMILANLSVPLLGLVDTAILGHLSDSRYLSAVAISTSLLAFLYWGFGFLRMGTTGASAQLLNKPKDANALLLKAAAHSLFIALCIGIGGLALSDIGLRLMNTPESLQPLAQSYLHIRLFSAPAVLCTYVIVGWLIGRQQTRWPLIIAVTTNGVNIILDWIFIVGLEMSSDGAALASAISEYCGLGIGLWAVRGALIASFKQGLRYSWQYGPALKQLLNNNVHLFIRTAALLFSFAFFTAQGAVFGQSTLAANAILLQLMLVSAYGMDGFAHAAEAMVGEAYSQGKPNALLRICQCCARYCVATALIASALLWLGETAILALMTDIDAVQHIASQHYNWLIILPLLCAPSYLLDGVFIGALKTQTMQWTMLASVALVYLPVWLISKELGNHGLWLSFCAFNLARSISLGLFFNRAILRPIAARS</sequence>
<feature type="transmembrane region" description="Helical" evidence="6">
    <location>
        <begin position="164"/>
        <end position="187"/>
    </location>
</feature>
<evidence type="ECO:0000256" key="1">
    <source>
        <dbReference type="ARBA" id="ARBA00004141"/>
    </source>
</evidence>
<keyword evidence="5 6" id="KW-0472">Membrane</keyword>
<proteinExistence type="inferred from homology"/>
<evidence type="ECO:0000256" key="2">
    <source>
        <dbReference type="ARBA" id="ARBA00010199"/>
    </source>
</evidence>
<keyword evidence="4 6" id="KW-1133">Transmembrane helix</keyword>
<dbReference type="Pfam" id="PF01554">
    <property type="entry name" value="MatE"/>
    <property type="match status" value="2"/>
</dbReference>
<evidence type="ECO:0000256" key="6">
    <source>
        <dbReference type="SAM" id="Phobius"/>
    </source>
</evidence>
<protein>
    <submittedName>
        <fullName evidence="7">MATE family efflux transporter</fullName>
    </submittedName>
</protein>
<feature type="transmembrane region" description="Helical" evidence="6">
    <location>
        <begin position="271"/>
        <end position="288"/>
    </location>
</feature>
<comment type="similarity">
    <text evidence="2">Belongs to the multi antimicrobial extrusion (MATE) (TC 2.A.66.1) family.</text>
</comment>
<feature type="transmembrane region" description="Helical" evidence="6">
    <location>
        <begin position="357"/>
        <end position="382"/>
    </location>
</feature>
<dbReference type="NCBIfam" id="TIGR00797">
    <property type="entry name" value="matE"/>
    <property type="match status" value="1"/>
</dbReference>
<feature type="transmembrane region" description="Helical" evidence="6">
    <location>
        <begin position="193"/>
        <end position="213"/>
    </location>
</feature>
<evidence type="ECO:0000313" key="8">
    <source>
        <dbReference type="Proteomes" id="UP001500392"/>
    </source>
</evidence>
<feature type="transmembrane region" description="Helical" evidence="6">
    <location>
        <begin position="389"/>
        <end position="406"/>
    </location>
</feature>
<evidence type="ECO:0000256" key="3">
    <source>
        <dbReference type="ARBA" id="ARBA00022692"/>
    </source>
</evidence>
<feature type="transmembrane region" description="Helical" evidence="6">
    <location>
        <begin position="92"/>
        <end position="114"/>
    </location>
</feature>
<dbReference type="CDD" id="cd13136">
    <property type="entry name" value="MATE_DinF_like"/>
    <property type="match status" value="1"/>
</dbReference>
<dbReference type="PANTHER" id="PTHR42893">
    <property type="entry name" value="PROTEIN DETOXIFICATION 44, CHLOROPLASTIC-RELATED"/>
    <property type="match status" value="1"/>
</dbReference>
<reference evidence="8" key="1">
    <citation type="journal article" date="2019" name="Int. J. Syst. Evol. Microbiol.">
        <title>The Global Catalogue of Microorganisms (GCM) 10K type strain sequencing project: providing services to taxonomists for standard genome sequencing and annotation.</title>
        <authorList>
            <consortium name="The Broad Institute Genomics Platform"/>
            <consortium name="The Broad Institute Genome Sequencing Center for Infectious Disease"/>
            <person name="Wu L."/>
            <person name="Ma J."/>
        </authorList>
    </citation>
    <scope>NUCLEOTIDE SEQUENCE [LARGE SCALE GENOMIC DNA]</scope>
    <source>
        <strain evidence="8">JCM 17304</strain>
    </source>
</reference>
<feature type="transmembrane region" description="Helical" evidence="6">
    <location>
        <begin position="321"/>
        <end position="345"/>
    </location>
</feature>
<organism evidence="7 8">
    <name type="scientific">Zhongshania borealis</name>
    <dbReference type="NCBI Taxonomy" id="889488"/>
    <lineage>
        <taxon>Bacteria</taxon>
        <taxon>Pseudomonadati</taxon>
        <taxon>Pseudomonadota</taxon>
        <taxon>Gammaproteobacteria</taxon>
        <taxon>Cellvibrionales</taxon>
        <taxon>Spongiibacteraceae</taxon>
        <taxon>Zhongshania</taxon>
    </lineage>
</organism>
<evidence type="ECO:0000256" key="4">
    <source>
        <dbReference type="ARBA" id="ARBA00022989"/>
    </source>
</evidence>
<feature type="transmembrane region" description="Helical" evidence="6">
    <location>
        <begin position="245"/>
        <end position="265"/>
    </location>
</feature>
<gene>
    <name evidence="7" type="ORF">GCM10022414_15130</name>
</gene>
<feature type="transmembrane region" description="Helical" evidence="6">
    <location>
        <begin position="412"/>
        <end position="434"/>
    </location>
</feature>
<feature type="transmembrane region" description="Helical" evidence="6">
    <location>
        <begin position="134"/>
        <end position="157"/>
    </location>
</feature>
<dbReference type="InterPro" id="IPR002528">
    <property type="entry name" value="MATE_fam"/>
</dbReference>
<dbReference type="Proteomes" id="UP001500392">
    <property type="component" value="Unassembled WGS sequence"/>
</dbReference>
<feature type="transmembrane region" description="Helical" evidence="6">
    <location>
        <begin position="20"/>
        <end position="44"/>
    </location>
</feature>
<dbReference type="InterPro" id="IPR044644">
    <property type="entry name" value="DinF-like"/>
</dbReference>
<comment type="caution">
    <text evidence="7">The sequence shown here is derived from an EMBL/GenBank/DDBJ whole genome shotgun (WGS) entry which is preliminary data.</text>
</comment>
<evidence type="ECO:0000313" key="7">
    <source>
        <dbReference type="EMBL" id="GAA4092550.1"/>
    </source>
</evidence>
<feature type="transmembrane region" description="Helical" evidence="6">
    <location>
        <begin position="50"/>
        <end position="71"/>
    </location>
</feature>